<evidence type="ECO:0000313" key="3">
    <source>
        <dbReference type="EMBL" id="CAB3668213.1"/>
    </source>
</evidence>
<proteinExistence type="predicted"/>
<protein>
    <recommendedName>
        <fullName evidence="5">DUF4148 domain-containing protein</fullName>
    </recommendedName>
</protein>
<feature type="signal peptide" evidence="2">
    <location>
        <begin position="1"/>
        <end position="23"/>
    </location>
</feature>
<name>A0A6S6ZC29_9BURK</name>
<dbReference type="Pfam" id="PF13663">
    <property type="entry name" value="DUF4148"/>
    <property type="match status" value="1"/>
</dbReference>
<dbReference type="RefSeq" id="WP_175191149.1">
    <property type="nucleotide sequence ID" value="NZ_CADIJO010000002.1"/>
</dbReference>
<evidence type="ECO:0000256" key="2">
    <source>
        <dbReference type="SAM" id="SignalP"/>
    </source>
</evidence>
<dbReference type="EMBL" id="CADIJO010000002">
    <property type="protein sequence ID" value="CAB3668213.1"/>
    <property type="molecule type" value="Genomic_DNA"/>
</dbReference>
<feature type="compositionally biased region" description="Polar residues" evidence="1">
    <location>
        <begin position="96"/>
        <end position="114"/>
    </location>
</feature>
<feature type="chain" id="PRO_5028896483" description="DUF4148 domain-containing protein" evidence="2">
    <location>
        <begin position="24"/>
        <end position="128"/>
    </location>
</feature>
<evidence type="ECO:0000313" key="4">
    <source>
        <dbReference type="Proteomes" id="UP000494111"/>
    </source>
</evidence>
<dbReference type="Proteomes" id="UP000494111">
    <property type="component" value="Unassembled WGS sequence"/>
</dbReference>
<sequence>MKTLTATLLLCAGLTAAATTVQAQQVQSTMPTATYKRDAYGDWRVSYPAPTAKTSAQVSAELAQSKQDGQYTFGQEDYPPAVATNGAMESRAQVEQELQTAEMQGQMASDQESYPPTPMAHSGTSAIQ</sequence>
<evidence type="ECO:0008006" key="5">
    <source>
        <dbReference type="Google" id="ProtNLM"/>
    </source>
</evidence>
<evidence type="ECO:0000256" key="1">
    <source>
        <dbReference type="SAM" id="MobiDB-lite"/>
    </source>
</evidence>
<keyword evidence="2" id="KW-0732">Signal</keyword>
<organism evidence="3 4">
    <name type="scientific">Achromobacter deleyi</name>
    <dbReference type="NCBI Taxonomy" id="1353891"/>
    <lineage>
        <taxon>Bacteria</taxon>
        <taxon>Pseudomonadati</taxon>
        <taxon>Pseudomonadota</taxon>
        <taxon>Betaproteobacteria</taxon>
        <taxon>Burkholderiales</taxon>
        <taxon>Alcaligenaceae</taxon>
        <taxon>Achromobacter</taxon>
    </lineage>
</organism>
<dbReference type="InterPro" id="IPR025421">
    <property type="entry name" value="DUF4148"/>
</dbReference>
<feature type="compositionally biased region" description="Polar residues" evidence="1">
    <location>
        <begin position="59"/>
        <end position="73"/>
    </location>
</feature>
<feature type="region of interest" description="Disordered" evidence="1">
    <location>
        <begin position="59"/>
        <end position="128"/>
    </location>
</feature>
<reference evidence="3 4" key="1">
    <citation type="submission" date="2020-04" db="EMBL/GenBank/DDBJ databases">
        <authorList>
            <person name="De Canck E."/>
        </authorList>
    </citation>
    <scope>NUCLEOTIDE SEQUENCE [LARGE SCALE GENOMIC DNA]</scope>
    <source>
        <strain evidence="3 4">LMG 3458</strain>
    </source>
</reference>
<gene>
    <name evidence="3" type="ORF">LMG3458_00956</name>
</gene>
<dbReference type="AlphaFoldDB" id="A0A6S6ZC29"/>
<accession>A0A6S6ZC29</accession>